<evidence type="ECO:0000256" key="5">
    <source>
        <dbReference type="ARBA" id="ARBA00023136"/>
    </source>
</evidence>
<dbReference type="Proteomes" id="UP001187471">
    <property type="component" value="Unassembled WGS sequence"/>
</dbReference>
<dbReference type="PRINTS" id="PR00019">
    <property type="entry name" value="LEURICHRPT"/>
</dbReference>
<dbReference type="Pfam" id="PF00560">
    <property type="entry name" value="LRR_1"/>
    <property type="match status" value="3"/>
</dbReference>
<gene>
    <name evidence="7" type="ORF">RJ640_012826</name>
</gene>
<proteinExistence type="predicted"/>
<keyword evidence="8" id="KW-1185">Reference proteome</keyword>
<keyword evidence="6" id="KW-0325">Glycoprotein</keyword>
<keyword evidence="5" id="KW-0472">Membrane</keyword>
<keyword evidence="2" id="KW-0433">Leucine-rich repeat</keyword>
<name>A0AA88RRR1_9ASTE</name>
<reference evidence="7" key="1">
    <citation type="submission" date="2022-12" db="EMBL/GenBank/DDBJ databases">
        <title>Draft genome assemblies for two species of Escallonia (Escalloniales).</title>
        <authorList>
            <person name="Chanderbali A."/>
            <person name="Dervinis C."/>
            <person name="Anghel I."/>
            <person name="Soltis D."/>
            <person name="Soltis P."/>
            <person name="Zapata F."/>
        </authorList>
    </citation>
    <scope>NUCLEOTIDE SEQUENCE</scope>
    <source>
        <strain evidence="7">UCBG92.1500</strain>
        <tissue evidence="7">Leaf</tissue>
    </source>
</reference>
<dbReference type="InterPro" id="IPR001611">
    <property type="entry name" value="Leu-rich_rpt"/>
</dbReference>
<comment type="subcellular location">
    <subcellularLocation>
        <location evidence="1">Membrane</location>
    </subcellularLocation>
</comment>
<evidence type="ECO:0000256" key="1">
    <source>
        <dbReference type="ARBA" id="ARBA00004370"/>
    </source>
</evidence>
<evidence type="ECO:0000256" key="2">
    <source>
        <dbReference type="ARBA" id="ARBA00022614"/>
    </source>
</evidence>
<dbReference type="EMBL" id="JAVXUO010000166">
    <property type="protein sequence ID" value="KAK2994863.1"/>
    <property type="molecule type" value="Genomic_DNA"/>
</dbReference>
<evidence type="ECO:0000256" key="3">
    <source>
        <dbReference type="ARBA" id="ARBA00022729"/>
    </source>
</evidence>
<comment type="caution">
    <text evidence="7">The sequence shown here is derived from an EMBL/GenBank/DDBJ whole genome shotgun (WGS) entry which is preliminary data.</text>
</comment>
<organism evidence="7 8">
    <name type="scientific">Escallonia rubra</name>
    <dbReference type="NCBI Taxonomy" id="112253"/>
    <lineage>
        <taxon>Eukaryota</taxon>
        <taxon>Viridiplantae</taxon>
        <taxon>Streptophyta</taxon>
        <taxon>Embryophyta</taxon>
        <taxon>Tracheophyta</taxon>
        <taxon>Spermatophyta</taxon>
        <taxon>Magnoliopsida</taxon>
        <taxon>eudicotyledons</taxon>
        <taxon>Gunneridae</taxon>
        <taxon>Pentapetalae</taxon>
        <taxon>asterids</taxon>
        <taxon>campanulids</taxon>
        <taxon>Escalloniales</taxon>
        <taxon>Escalloniaceae</taxon>
        <taxon>Escallonia</taxon>
    </lineage>
</organism>
<evidence type="ECO:0000256" key="4">
    <source>
        <dbReference type="ARBA" id="ARBA00022737"/>
    </source>
</evidence>
<evidence type="ECO:0000313" key="7">
    <source>
        <dbReference type="EMBL" id="KAK2994863.1"/>
    </source>
</evidence>
<dbReference type="FunFam" id="3.80.10.10:FF:000041">
    <property type="entry name" value="LRR receptor-like serine/threonine-protein kinase ERECTA"/>
    <property type="match status" value="1"/>
</dbReference>
<dbReference type="AlphaFoldDB" id="A0AA88RRR1"/>
<dbReference type="SUPFAM" id="SSF52058">
    <property type="entry name" value="L domain-like"/>
    <property type="match status" value="1"/>
</dbReference>
<evidence type="ECO:0000256" key="6">
    <source>
        <dbReference type="ARBA" id="ARBA00023180"/>
    </source>
</evidence>
<keyword evidence="3" id="KW-0732">Signal</keyword>
<sequence>MQPMSFWKLYGKWLDRDLKKMALKRESPKACISSATYETTCGSGEIQIMDTMSSDQTYWSFSYPNLGKSGSSWVRIECKSGIDNHLHACLWDTTKPGLEEHINIPLHKYLAFLTFGLRSFSTASFIPKLSLLCFHKTVFFNSPLQQLSLRSNSARVGSIPPQISSLKSFQILTLSQNCLSGILPSELFILGSLVHLDLSYNSLTGNIPKQLGSLRNLEALDLSYNSLTCHVPYTISQLGLYQKLDLRSNSLVGSIPNIIEKLNSLVFLALSNNRLRGKFPKGIVKL</sequence>
<dbReference type="GO" id="GO:0016020">
    <property type="term" value="C:membrane"/>
    <property type="evidence" value="ECO:0007669"/>
    <property type="project" value="UniProtKB-SubCell"/>
</dbReference>
<dbReference type="Gene3D" id="3.80.10.10">
    <property type="entry name" value="Ribonuclease Inhibitor"/>
    <property type="match status" value="1"/>
</dbReference>
<dbReference type="Pfam" id="PF13855">
    <property type="entry name" value="LRR_8"/>
    <property type="match status" value="1"/>
</dbReference>
<dbReference type="PANTHER" id="PTHR47988">
    <property type="entry name" value="SOMATIC EMBRYOGENESIS RECEPTOR KINASE 1"/>
    <property type="match status" value="1"/>
</dbReference>
<dbReference type="InterPro" id="IPR032675">
    <property type="entry name" value="LRR_dom_sf"/>
</dbReference>
<evidence type="ECO:0000313" key="8">
    <source>
        <dbReference type="Proteomes" id="UP001187471"/>
    </source>
</evidence>
<accession>A0AA88RRR1</accession>
<keyword evidence="4" id="KW-0677">Repeat</keyword>
<protein>
    <submittedName>
        <fullName evidence="7">Uncharacterized protein</fullName>
    </submittedName>
</protein>